<evidence type="ECO:0000256" key="6">
    <source>
        <dbReference type="ARBA" id="ARBA00023136"/>
    </source>
</evidence>
<dbReference type="GO" id="GO:0005886">
    <property type="term" value="C:plasma membrane"/>
    <property type="evidence" value="ECO:0007669"/>
    <property type="project" value="UniProtKB-SubCell"/>
</dbReference>
<dbReference type="GO" id="GO:0044038">
    <property type="term" value="P:cell wall macromolecule biosynthetic process"/>
    <property type="evidence" value="ECO:0007669"/>
    <property type="project" value="TreeGrafter"/>
</dbReference>
<feature type="transmembrane region" description="Helical" evidence="7">
    <location>
        <begin position="300"/>
        <end position="322"/>
    </location>
</feature>
<organism evidence="8 9">
    <name type="scientific">Candidatus Iainarchaeum sp</name>
    <dbReference type="NCBI Taxonomy" id="3101447"/>
    <lineage>
        <taxon>Archaea</taxon>
        <taxon>Candidatus Iainarchaeota</taxon>
        <taxon>Candidatus Iainarchaeia</taxon>
        <taxon>Candidatus Iainarchaeales</taxon>
        <taxon>Candidatus Iainarchaeaceae</taxon>
        <taxon>Candidatus Iainarchaeum</taxon>
    </lineage>
</organism>
<comment type="caution">
    <text evidence="8">The sequence shown here is derived from an EMBL/GenBank/DDBJ whole genome shotgun (WGS) entry which is preliminary data.</text>
</comment>
<keyword evidence="2" id="KW-1003">Cell membrane</keyword>
<dbReference type="Proteomes" id="UP000722459">
    <property type="component" value="Unassembled WGS sequence"/>
</dbReference>
<keyword evidence="4 7" id="KW-0812">Transmembrane</keyword>
<feature type="transmembrane region" description="Helical" evidence="7">
    <location>
        <begin position="6"/>
        <end position="24"/>
    </location>
</feature>
<feature type="transmembrane region" description="Helical" evidence="7">
    <location>
        <begin position="178"/>
        <end position="197"/>
    </location>
</feature>
<dbReference type="Pfam" id="PF00953">
    <property type="entry name" value="Glycos_transf_4"/>
    <property type="match status" value="1"/>
</dbReference>
<dbReference type="InterPro" id="IPR000715">
    <property type="entry name" value="Glycosyl_transferase_4"/>
</dbReference>
<dbReference type="EMBL" id="JABJNZ010000012">
    <property type="protein sequence ID" value="MBT4870082.1"/>
    <property type="molecule type" value="Genomic_DNA"/>
</dbReference>
<feature type="transmembrane region" description="Helical" evidence="7">
    <location>
        <begin position="44"/>
        <end position="68"/>
    </location>
</feature>
<sequence>MQEIYSLTIVVIFLISLINVYIILKRNFAKKIVGKDINKIGEPLVAESGGIALIIPFWVLIILFSYFFFFDYKLLIVGIGITLFAVIGFLDDNKNKFLAGVVGWKIRALPIAIISLSIAGILFVPTNITGSLIVIILALFFAGLASFSNTFEGLNGWTSGTSFIIAIALAIVAIKVGYVYSFLFVGLAAVILGFLIFNKFPAKVLPGDSGTLFIGAGIAGLALFTQNFMFIIFTFLLFIPHIIDFFFLKMLTNRKDASQHKQRPYKVLKNAKLTIPDYKGNTKYDFAKLLMKIFGPRYEWQIVLIIWTIVIINTAFWAYLFFQFVF</sequence>
<keyword evidence="5 7" id="KW-1133">Transmembrane helix</keyword>
<keyword evidence="3" id="KW-0808">Transferase</keyword>
<evidence type="ECO:0008006" key="10">
    <source>
        <dbReference type="Google" id="ProtNLM"/>
    </source>
</evidence>
<evidence type="ECO:0000256" key="5">
    <source>
        <dbReference type="ARBA" id="ARBA00022989"/>
    </source>
</evidence>
<dbReference type="AlphaFoldDB" id="A0A8T5GDU2"/>
<proteinExistence type="predicted"/>
<feature type="transmembrane region" description="Helical" evidence="7">
    <location>
        <begin position="74"/>
        <end position="90"/>
    </location>
</feature>
<gene>
    <name evidence="8" type="ORF">HON47_00720</name>
</gene>
<feature type="transmembrane region" description="Helical" evidence="7">
    <location>
        <begin position="154"/>
        <end position="172"/>
    </location>
</feature>
<reference evidence="8" key="1">
    <citation type="journal article" date="2021" name="ISME J.">
        <title>Mercury methylation by metabolically versatile and cosmopolitan marine bacteria.</title>
        <authorList>
            <person name="Lin H."/>
            <person name="Ascher D.B."/>
            <person name="Myung Y."/>
            <person name="Lamborg C.H."/>
            <person name="Hallam S.J."/>
            <person name="Gionfriddo C.M."/>
            <person name="Holt K.E."/>
            <person name="Moreau J.W."/>
        </authorList>
    </citation>
    <scope>NUCLEOTIDE SEQUENCE</scope>
    <source>
        <strain evidence="8">SI075_bin30</strain>
    </source>
</reference>
<evidence type="ECO:0000256" key="3">
    <source>
        <dbReference type="ARBA" id="ARBA00022679"/>
    </source>
</evidence>
<accession>A0A8T5GDU2</accession>
<evidence type="ECO:0000256" key="7">
    <source>
        <dbReference type="SAM" id="Phobius"/>
    </source>
</evidence>
<evidence type="ECO:0000256" key="2">
    <source>
        <dbReference type="ARBA" id="ARBA00022475"/>
    </source>
</evidence>
<evidence type="ECO:0000313" key="8">
    <source>
        <dbReference type="EMBL" id="MBT4870082.1"/>
    </source>
</evidence>
<dbReference type="GO" id="GO:0016780">
    <property type="term" value="F:phosphotransferase activity, for other substituted phosphate groups"/>
    <property type="evidence" value="ECO:0007669"/>
    <property type="project" value="InterPro"/>
</dbReference>
<keyword evidence="6 7" id="KW-0472">Membrane</keyword>
<dbReference type="GO" id="GO:0071555">
    <property type="term" value="P:cell wall organization"/>
    <property type="evidence" value="ECO:0007669"/>
    <property type="project" value="TreeGrafter"/>
</dbReference>
<dbReference type="PANTHER" id="PTHR22926">
    <property type="entry name" value="PHOSPHO-N-ACETYLMURAMOYL-PENTAPEPTIDE-TRANSFERASE"/>
    <property type="match status" value="1"/>
</dbReference>
<name>A0A8T5GDU2_9ARCH</name>
<comment type="subcellular location">
    <subcellularLocation>
        <location evidence="1">Cell membrane</location>
        <topology evidence="1">Multi-pass membrane protein</topology>
    </subcellularLocation>
</comment>
<evidence type="ECO:0000313" key="9">
    <source>
        <dbReference type="Proteomes" id="UP000722459"/>
    </source>
</evidence>
<protein>
    <recommendedName>
        <fullName evidence="10">Glycosyl transferase family 4</fullName>
    </recommendedName>
</protein>
<evidence type="ECO:0000256" key="4">
    <source>
        <dbReference type="ARBA" id="ARBA00022692"/>
    </source>
</evidence>
<feature type="transmembrane region" description="Helical" evidence="7">
    <location>
        <begin position="102"/>
        <end position="122"/>
    </location>
</feature>
<dbReference type="PANTHER" id="PTHR22926:SF3">
    <property type="entry name" value="UNDECAPRENYL-PHOSPHATE ALPHA-N-ACETYLGLUCOSAMINYL 1-PHOSPHATE TRANSFERASE"/>
    <property type="match status" value="1"/>
</dbReference>
<evidence type="ECO:0000256" key="1">
    <source>
        <dbReference type="ARBA" id="ARBA00004651"/>
    </source>
</evidence>